<evidence type="ECO:0000256" key="1">
    <source>
        <dbReference type="ARBA" id="ARBA00000349"/>
    </source>
</evidence>
<gene>
    <name evidence="17" type="ORF">LUZ63_012753</name>
</gene>
<dbReference type="InterPro" id="IPR017761">
    <property type="entry name" value="Laccase"/>
</dbReference>
<dbReference type="InterPro" id="IPR002355">
    <property type="entry name" value="Cu_oxidase_Cu_BS"/>
</dbReference>
<dbReference type="EC" id="1.10.3.2" evidence="5 13"/>
<dbReference type="EMBL" id="JAMQYH010000004">
    <property type="protein sequence ID" value="KAJ1688598.1"/>
    <property type="molecule type" value="Genomic_DNA"/>
</dbReference>
<comment type="similarity">
    <text evidence="4 13">Belongs to the multicopper oxidase family.</text>
</comment>
<dbReference type="GO" id="GO:0052716">
    <property type="term" value="F:hydroquinone:oxygen oxidoreductase activity"/>
    <property type="evidence" value="ECO:0007669"/>
    <property type="project" value="UniProtKB-EC"/>
</dbReference>
<keyword evidence="11 13" id="KW-0186">Copper</keyword>
<dbReference type="GO" id="GO:0005507">
    <property type="term" value="F:copper ion binding"/>
    <property type="evidence" value="ECO:0007669"/>
    <property type="project" value="InterPro"/>
</dbReference>
<sequence>MEHSDRSVQPVLILYLFVLLFVATQQQFAIADAKIIRRTFHVGNLTITRLCQSTVITAVNGKLPGPTIDVHEGDTLLVHVINESPYDLTIHWHGIFQKLSAWADGPNMITQCPIQSGDSYVYRFNVTGQEGTLWWHAHVSYLRATVHGPLIIRPREAYPFPKPDKEVSIILGEWWKDNVVDVDTQALLTGGVPNISDAFTINGKPGDQYDCSKDMYRLTVYSGKTYLLRIINAALDHQLFFKVAGHLFTVVAIDATYTNPYITDVIVTAPGQTVDALMVTDASPSLYYMSARAFVSSNGTYNNSTATAILQYNYNTSPSSSSSSQPLRPKATMPVMPAASDTDTAHRFYTGPTSLVRPGNPNTVPLEVSTRMFVAFGLGLATCQPQQLLCNQTRGALAASMNNVSFQFPTGISLLEAHYRGENGVYTTDFPNKPAVLYDFTSNKIGMALFTEKATKVKRLRYNETVELVLQNTAILGTESHPIHLHGFNFFVLAQDFGNYEESKARAMHNLVDPQVRNTVAVPAGGWAVIRFVANNPGVWIMHCHLDMHLPMGLATVFEVEDGPTTDAILPPPPSDFPIC</sequence>
<evidence type="ECO:0000256" key="5">
    <source>
        <dbReference type="ARBA" id="ARBA00012297"/>
    </source>
</evidence>
<evidence type="ECO:0000259" key="15">
    <source>
        <dbReference type="Pfam" id="PF07731"/>
    </source>
</evidence>
<keyword evidence="13" id="KW-0732">Signal</keyword>
<evidence type="ECO:0000259" key="14">
    <source>
        <dbReference type="Pfam" id="PF00394"/>
    </source>
</evidence>
<evidence type="ECO:0000256" key="8">
    <source>
        <dbReference type="ARBA" id="ARBA00022723"/>
    </source>
</evidence>
<organism evidence="17 18">
    <name type="scientific">Rhynchospora breviuscula</name>
    <dbReference type="NCBI Taxonomy" id="2022672"/>
    <lineage>
        <taxon>Eukaryota</taxon>
        <taxon>Viridiplantae</taxon>
        <taxon>Streptophyta</taxon>
        <taxon>Embryophyta</taxon>
        <taxon>Tracheophyta</taxon>
        <taxon>Spermatophyta</taxon>
        <taxon>Magnoliopsida</taxon>
        <taxon>Liliopsida</taxon>
        <taxon>Poales</taxon>
        <taxon>Cyperaceae</taxon>
        <taxon>Cyperoideae</taxon>
        <taxon>Rhynchosporeae</taxon>
        <taxon>Rhynchospora</taxon>
    </lineage>
</organism>
<evidence type="ECO:0000256" key="13">
    <source>
        <dbReference type="RuleBase" id="RU361119"/>
    </source>
</evidence>
<evidence type="ECO:0000256" key="7">
    <source>
        <dbReference type="ARBA" id="ARBA00022525"/>
    </source>
</evidence>
<evidence type="ECO:0000313" key="17">
    <source>
        <dbReference type="EMBL" id="KAJ1688598.1"/>
    </source>
</evidence>
<comment type="function">
    <text evidence="2 13">Lignin degradation and detoxification of lignin-derived products.</text>
</comment>
<dbReference type="CDD" id="cd13849">
    <property type="entry name" value="CuRO_1_LCC_plant"/>
    <property type="match status" value="1"/>
</dbReference>
<dbReference type="InterPro" id="IPR034285">
    <property type="entry name" value="CuRO_2_LCC"/>
</dbReference>
<comment type="subcellular location">
    <subcellularLocation>
        <location evidence="3 13">Secreted</location>
        <location evidence="3 13">Extracellular space</location>
        <location evidence="3 13">Apoplast</location>
    </subcellularLocation>
</comment>
<dbReference type="InterPro" id="IPR001117">
    <property type="entry name" value="Cu-oxidase_2nd"/>
</dbReference>
<name>A0A9Q0C780_9POAL</name>
<dbReference type="GO" id="GO:0048046">
    <property type="term" value="C:apoplast"/>
    <property type="evidence" value="ECO:0007669"/>
    <property type="project" value="UniProtKB-SubCell"/>
</dbReference>
<feature type="domain" description="Plastocyanin-like" evidence="14">
    <location>
        <begin position="166"/>
        <end position="313"/>
    </location>
</feature>
<dbReference type="InterPro" id="IPR011706">
    <property type="entry name" value="Cu-oxidase_C"/>
</dbReference>
<evidence type="ECO:0000256" key="2">
    <source>
        <dbReference type="ARBA" id="ARBA00002075"/>
    </source>
</evidence>
<dbReference type="InterPro" id="IPR008972">
    <property type="entry name" value="Cupredoxin"/>
</dbReference>
<dbReference type="Pfam" id="PF07732">
    <property type="entry name" value="Cu-oxidase_3"/>
    <property type="match status" value="1"/>
</dbReference>
<feature type="signal peptide" evidence="13">
    <location>
        <begin position="1"/>
        <end position="25"/>
    </location>
</feature>
<dbReference type="PANTHER" id="PTHR11709">
    <property type="entry name" value="MULTI-COPPER OXIDASE"/>
    <property type="match status" value="1"/>
</dbReference>
<evidence type="ECO:0000313" key="18">
    <source>
        <dbReference type="Proteomes" id="UP001151287"/>
    </source>
</evidence>
<dbReference type="Pfam" id="PF07731">
    <property type="entry name" value="Cu-oxidase_2"/>
    <property type="match status" value="1"/>
</dbReference>
<keyword evidence="6 13" id="KW-0052">Apoplast</keyword>
<proteinExistence type="inferred from homology"/>
<dbReference type="InterPro" id="IPR034289">
    <property type="entry name" value="CuRO_3_LCC"/>
</dbReference>
<evidence type="ECO:0000256" key="9">
    <source>
        <dbReference type="ARBA" id="ARBA00022737"/>
    </source>
</evidence>
<protein>
    <recommendedName>
        <fullName evidence="5 13">Laccase</fullName>
        <ecNumber evidence="5 13">1.10.3.2</ecNumber>
    </recommendedName>
    <alternativeName>
        <fullName evidence="13">Benzenediol:oxygen oxidoreductase</fullName>
    </alternativeName>
    <alternativeName>
        <fullName evidence="13">Diphenol oxidase</fullName>
    </alternativeName>
    <alternativeName>
        <fullName evidence="13">Urishiol oxidase</fullName>
    </alternativeName>
</protein>
<keyword evidence="12 13" id="KW-0439">Lignin degradation</keyword>
<evidence type="ECO:0000256" key="11">
    <source>
        <dbReference type="ARBA" id="ARBA00023008"/>
    </source>
</evidence>
<dbReference type="PROSITE" id="PS00080">
    <property type="entry name" value="MULTICOPPER_OXIDASE2"/>
    <property type="match status" value="1"/>
</dbReference>
<keyword evidence="10 13" id="KW-0560">Oxidoreductase</keyword>
<dbReference type="InterPro" id="IPR011707">
    <property type="entry name" value="Cu-oxidase-like_N"/>
</dbReference>
<keyword evidence="8 13" id="KW-0479">Metal-binding</keyword>
<keyword evidence="7 13" id="KW-0964">Secreted</keyword>
<keyword evidence="18" id="KW-1185">Reference proteome</keyword>
<evidence type="ECO:0000259" key="16">
    <source>
        <dbReference type="Pfam" id="PF07732"/>
    </source>
</evidence>
<dbReference type="PROSITE" id="PS00079">
    <property type="entry name" value="MULTICOPPER_OXIDASE1"/>
    <property type="match status" value="1"/>
</dbReference>
<dbReference type="AlphaFoldDB" id="A0A9Q0C780"/>
<feature type="chain" id="PRO_5040540610" description="Laccase" evidence="13">
    <location>
        <begin position="26"/>
        <end position="580"/>
    </location>
</feature>
<dbReference type="InterPro" id="IPR045087">
    <property type="entry name" value="Cu-oxidase_fam"/>
</dbReference>
<accession>A0A9Q0C780</accession>
<evidence type="ECO:0000256" key="4">
    <source>
        <dbReference type="ARBA" id="ARBA00010609"/>
    </source>
</evidence>
<evidence type="ECO:0000256" key="10">
    <source>
        <dbReference type="ARBA" id="ARBA00023002"/>
    </source>
</evidence>
<evidence type="ECO:0000256" key="3">
    <source>
        <dbReference type="ARBA" id="ARBA00004271"/>
    </source>
</evidence>
<comment type="caution">
    <text evidence="17">The sequence shown here is derived from an EMBL/GenBank/DDBJ whole genome shotgun (WGS) entry which is preliminary data.</text>
</comment>
<evidence type="ECO:0000256" key="6">
    <source>
        <dbReference type="ARBA" id="ARBA00022523"/>
    </source>
</evidence>
<dbReference type="Pfam" id="PF00394">
    <property type="entry name" value="Cu-oxidase"/>
    <property type="match status" value="1"/>
</dbReference>
<dbReference type="GO" id="GO:0046274">
    <property type="term" value="P:lignin catabolic process"/>
    <property type="evidence" value="ECO:0007669"/>
    <property type="project" value="UniProtKB-KW"/>
</dbReference>
<dbReference type="CDD" id="cd13875">
    <property type="entry name" value="CuRO_2_LCC_plant"/>
    <property type="match status" value="1"/>
</dbReference>
<dbReference type="NCBIfam" id="TIGR03389">
    <property type="entry name" value="laccase"/>
    <property type="match status" value="1"/>
</dbReference>
<evidence type="ECO:0000256" key="12">
    <source>
        <dbReference type="ARBA" id="ARBA00023185"/>
    </source>
</evidence>
<reference evidence="17" key="1">
    <citation type="journal article" date="2022" name="Cell">
        <title>Repeat-based holocentromeres influence genome architecture and karyotype evolution.</title>
        <authorList>
            <person name="Hofstatter P.G."/>
            <person name="Thangavel G."/>
            <person name="Lux T."/>
            <person name="Neumann P."/>
            <person name="Vondrak T."/>
            <person name="Novak P."/>
            <person name="Zhang M."/>
            <person name="Costa L."/>
            <person name="Castellani M."/>
            <person name="Scott A."/>
            <person name="Toegelov H."/>
            <person name="Fuchs J."/>
            <person name="Mata-Sucre Y."/>
            <person name="Dias Y."/>
            <person name="Vanzela A.L.L."/>
            <person name="Huettel B."/>
            <person name="Almeida C.C.S."/>
            <person name="Simkova H."/>
            <person name="Souza G."/>
            <person name="Pedrosa-Harand A."/>
            <person name="Macas J."/>
            <person name="Mayer K.F.X."/>
            <person name="Houben A."/>
            <person name="Marques A."/>
        </authorList>
    </citation>
    <scope>NUCLEOTIDE SEQUENCE</scope>
    <source>
        <strain evidence="17">RhyBre1mFocal</strain>
    </source>
</reference>
<dbReference type="SUPFAM" id="SSF49503">
    <property type="entry name" value="Cupredoxins"/>
    <property type="match status" value="3"/>
</dbReference>
<dbReference type="Proteomes" id="UP001151287">
    <property type="component" value="Unassembled WGS sequence"/>
</dbReference>
<dbReference type="OrthoDB" id="2121828at2759"/>
<comment type="cofactor">
    <cofactor evidence="13">
        <name>Cu cation</name>
        <dbReference type="ChEBI" id="CHEBI:23378"/>
    </cofactor>
    <text evidence="13">Binds 4 Cu cations per monomer.</text>
</comment>
<dbReference type="PANTHER" id="PTHR11709:SF9">
    <property type="entry name" value="LACCASE-7"/>
    <property type="match status" value="1"/>
</dbReference>
<keyword evidence="9 13" id="KW-0677">Repeat</keyword>
<dbReference type="InterPro" id="IPR034288">
    <property type="entry name" value="CuRO_1_LCC"/>
</dbReference>
<comment type="catalytic activity">
    <reaction evidence="1 13">
        <text>4 hydroquinone + O2 = 4 benzosemiquinone + 2 H2O</text>
        <dbReference type="Rhea" id="RHEA:11276"/>
        <dbReference type="ChEBI" id="CHEBI:15377"/>
        <dbReference type="ChEBI" id="CHEBI:15379"/>
        <dbReference type="ChEBI" id="CHEBI:17594"/>
        <dbReference type="ChEBI" id="CHEBI:17977"/>
        <dbReference type="EC" id="1.10.3.2"/>
    </reaction>
</comment>
<dbReference type="CDD" id="cd13897">
    <property type="entry name" value="CuRO_3_LCC_plant"/>
    <property type="match status" value="1"/>
</dbReference>
<dbReference type="Gene3D" id="2.60.40.420">
    <property type="entry name" value="Cupredoxins - blue copper proteins"/>
    <property type="match status" value="3"/>
</dbReference>
<dbReference type="InterPro" id="IPR033138">
    <property type="entry name" value="Cu_oxidase_CS"/>
</dbReference>
<feature type="domain" description="Plastocyanin-like" evidence="15">
    <location>
        <begin position="430"/>
        <end position="562"/>
    </location>
</feature>
<feature type="domain" description="Plastocyanin-like" evidence="16">
    <location>
        <begin position="43"/>
        <end position="156"/>
    </location>
</feature>